<gene>
    <name evidence="3" type="ORF">BAE44_0026265</name>
</gene>
<evidence type="ECO:0008006" key="5">
    <source>
        <dbReference type="Google" id="ProtNLM"/>
    </source>
</evidence>
<organism evidence="3 4">
    <name type="scientific">Dichanthelium oligosanthes</name>
    <dbReference type="NCBI Taxonomy" id="888268"/>
    <lineage>
        <taxon>Eukaryota</taxon>
        <taxon>Viridiplantae</taxon>
        <taxon>Streptophyta</taxon>
        <taxon>Embryophyta</taxon>
        <taxon>Tracheophyta</taxon>
        <taxon>Spermatophyta</taxon>
        <taxon>Magnoliopsida</taxon>
        <taxon>Liliopsida</taxon>
        <taxon>Poales</taxon>
        <taxon>Poaceae</taxon>
        <taxon>PACMAD clade</taxon>
        <taxon>Panicoideae</taxon>
        <taxon>Panicodae</taxon>
        <taxon>Paniceae</taxon>
        <taxon>Dichantheliinae</taxon>
        <taxon>Dichanthelium</taxon>
    </lineage>
</organism>
<dbReference type="EMBL" id="LWDX02076066">
    <property type="protein sequence ID" value="OEL12716.1"/>
    <property type="molecule type" value="Genomic_DNA"/>
</dbReference>
<feature type="region of interest" description="Disordered" evidence="1">
    <location>
        <begin position="94"/>
        <end position="124"/>
    </location>
</feature>
<dbReference type="PROSITE" id="PS51257">
    <property type="entry name" value="PROKAR_LIPOPROTEIN"/>
    <property type="match status" value="1"/>
</dbReference>
<dbReference type="AlphaFoldDB" id="A0A1E5UIL3"/>
<comment type="caution">
    <text evidence="3">The sequence shown here is derived from an EMBL/GenBank/DDBJ whole genome shotgun (WGS) entry which is preliminary data.</text>
</comment>
<proteinExistence type="predicted"/>
<evidence type="ECO:0000256" key="1">
    <source>
        <dbReference type="SAM" id="MobiDB-lite"/>
    </source>
</evidence>
<sequence length="124" mass="13410">MDAKATAILFAVFLACLLFAAKCNSDDGKRSASGLRRQPVRAEMIGSSKIFVVLCVKSTCGSDYDTCYCCQTLPSRPCFWEQQECWDVCPRQKPQPLPAAPSSSGQQQVPLKATSKSPSPGDNS</sequence>
<evidence type="ECO:0000256" key="2">
    <source>
        <dbReference type="SAM" id="SignalP"/>
    </source>
</evidence>
<evidence type="ECO:0000313" key="3">
    <source>
        <dbReference type="EMBL" id="OEL12716.1"/>
    </source>
</evidence>
<dbReference type="OrthoDB" id="714029at2759"/>
<keyword evidence="4" id="KW-1185">Reference proteome</keyword>
<name>A0A1E5UIL3_9POAL</name>
<dbReference type="Proteomes" id="UP000095767">
    <property type="component" value="Unassembled WGS sequence"/>
</dbReference>
<feature type="chain" id="PRO_5009187023" description="Embryo surrounding factor 1 brassicaceae domain-containing protein" evidence="2">
    <location>
        <begin position="26"/>
        <end position="124"/>
    </location>
</feature>
<accession>A0A1E5UIL3</accession>
<evidence type="ECO:0000313" key="4">
    <source>
        <dbReference type="Proteomes" id="UP000095767"/>
    </source>
</evidence>
<protein>
    <recommendedName>
        <fullName evidence="5">Embryo surrounding factor 1 brassicaceae domain-containing protein</fullName>
    </recommendedName>
</protein>
<feature type="signal peptide" evidence="2">
    <location>
        <begin position="1"/>
        <end position="25"/>
    </location>
</feature>
<reference evidence="3 4" key="1">
    <citation type="submission" date="2016-09" db="EMBL/GenBank/DDBJ databases">
        <title>The draft genome of Dichanthelium oligosanthes: A C3 panicoid grass species.</title>
        <authorList>
            <person name="Studer A.J."/>
            <person name="Schnable J.C."/>
            <person name="Brutnell T.P."/>
        </authorList>
    </citation>
    <scope>NUCLEOTIDE SEQUENCE [LARGE SCALE GENOMIC DNA]</scope>
    <source>
        <strain evidence="4">cv. Kellogg 1175</strain>
        <tissue evidence="3">Leaf</tissue>
    </source>
</reference>
<feature type="compositionally biased region" description="Polar residues" evidence="1">
    <location>
        <begin position="101"/>
        <end position="124"/>
    </location>
</feature>
<keyword evidence="2" id="KW-0732">Signal</keyword>